<gene>
    <name evidence="2" type="ORF">METZ01_LOCUS308009</name>
</gene>
<proteinExistence type="predicted"/>
<dbReference type="AlphaFoldDB" id="A0A382N4A8"/>
<name>A0A382N4A8_9ZZZZ</name>
<organism evidence="2">
    <name type="scientific">marine metagenome</name>
    <dbReference type="NCBI Taxonomy" id="408172"/>
    <lineage>
        <taxon>unclassified sequences</taxon>
        <taxon>metagenomes</taxon>
        <taxon>ecological metagenomes</taxon>
    </lineage>
</organism>
<dbReference type="InterPro" id="IPR012349">
    <property type="entry name" value="Split_barrel_FMN-bd"/>
</dbReference>
<evidence type="ECO:0000256" key="1">
    <source>
        <dbReference type="SAM" id="MobiDB-lite"/>
    </source>
</evidence>
<accession>A0A382N4A8</accession>
<reference evidence="2" key="1">
    <citation type="submission" date="2018-05" db="EMBL/GenBank/DDBJ databases">
        <authorList>
            <person name="Lanie J.A."/>
            <person name="Ng W.-L."/>
            <person name="Kazmierczak K.M."/>
            <person name="Andrzejewski T.M."/>
            <person name="Davidsen T.M."/>
            <person name="Wayne K.J."/>
            <person name="Tettelin H."/>
            <person name="Glass J.I."/>
            <person name="Rusch D."/>
            <person name="Podicherti R."/>
            <person name="Tsui H.-C.T."/>
            <person name="Winkler M.E."/>
        </authorList>
    </citation>
    <scope>NUCLEOTIDE SEQUENCE</scope>
</reference>
<feature type="region of interest" description="Disordered" evidence="1">
    <location>
        <begin position="29"/>
        <end position="50"/>
    </location>
</feature>
<dbReference type="Gene3D" id="2.30.110.10">
    <property type="entry name" value="Electron Transport, Fmn-binding Protein, Chain A"/>
    <property type="match status" value="1"/>
</dbReference>
<dbReference type="SUPFAM" id="SSF50475">
    <property type="entry name" value="FMN-binding split barrel"/>
    <property type="match status" value="1"/>
</dbReference>
<sequence>MPWRDECSDTLLVAIVAFEIDIERLEGKAKLGQNRPPEDRRRMARALSAS</sequence>
<dbReference type="EMBL" id="UINC01097448">
    <property type="protein sequence ID" value="SVC55155.1"/>
    <property type="molecule type" value="Genomic_DNA"/>
</dbReference>
<protein>
    <submittedName>
        <fullName evidence="2">Uncharacterized protein</fullName>
    </submittedName>
</protein>
<evidence type="ECO:0000313" key="2">
    <source>
        <dbReference type="EMBL" id="SVC55155.1"/>
    </source>
</evidence>